<evidence type="ECO:0000313" key="1">
    <source>
        <dbReference type="EMBL" id="BBO82243.1"/>
    </source>
</evidence>
<protein>
    <recommendedName>
        <fullName evidence="3">Phage tail protein</fullName>
    </recommendedName>
</protein>
<organism evidence="1 2">
    <name type="scientific">Desulfosarcina ovata subsp. sediminis</name>
    <dbReference type="NCBI Taxonomy" id="885957"/>
    <lineage>
        <taxon>Bacteria</taxon>
        <taxon>Pseudomonadati</taxon>
        <taxon>Thermodesulfobacteriota</taxon>
        <taxon>Desulfobacteria</taxon>
        <taxon>Desulfobacterales</taxon>
        <taxon>Desulfosarcinaceae</taxon>
        <taxon>Desulfosarcina</taxon>
    </lineage>
</organism>
<name>A0A5K7ZRN5_9BACT</name>
<dbReference type="InterPro" id="IPR006521">
    <property type="entry name" value="Tail_protein_I"/>
</dbReference>
<evidence type="ECO:0000313" key="2">
    <source>
        <dbReference type="Proteomes" id="UP000425960"/>
    </source>
</evidence>
<dbReference type="Pfam" id="PF09684">
    <property type="entry name" value="Tail_P2_I"/>
    <property type="match status" value="1"/>
</dbReference>
<reference evidence="1 2" key="1">
    <citation type="submission" date="2019-11" db="EMBL/GenBank/DDBJ databases">
        <title>Comparative genomics of hydrocarbon-degrading Desulfosarcina strains.</title>
        <authorList>
            <person name="Watanabe M."/>
            <person name="Kojima H."/>
            <person name="Fukui M."/>
        </authorList>
    </citation>
    <scope>NUCLEOTIDE SEQUENCE [LARGE SCALE GENOMIC DNA]</scope>
    <source>
        <strain evidence="1 2">28bB2T</strain>
    </source>
</reference>
<gene>
    <name evidence="1" type="ORF">DSCO28_28090</name>
</gene>
<dbReference type="Proteomes" id="UP000425960">
    <property type="component" value="Chromosome"/>
</dbReference>
<dbReference type="AlphaFoldDB" id="A0A5K7ZRN5"/>
<evidence type="ECO:0008006" key="3">
    <source>
        <dbReference type="Google" id="ProtNLM"/>
    </source>
</evidence>
<dbReference type="RefSeq" id="WP_155322754.1">
    <property type="nucleotide sequence ID" value="NZ_AP021876.1"/>
</dbReference>
<sequence>MATDNLFSTRMGKQLYGLLPEVYRTRDSAADDGGGDLACFLDACGHLLDLIRQTLDQRLADAFPDNPSSGEACQPWLLPYFADLLDVRMVSPDDAGRRDEVAHAVAWRQRKGTLKALEQIAENVGRLEVEIQEGWKRVATTPQVGLPRLLAPALGESALHDAFGDHPGWAARHPGLPAVTVDFRYPSRAMQVATDGGVAPQNPAAKQTTFDGQSVWWRQVNRHGAPCFPGSYEDVSRRTPDVRTPTWSRGHAHPKRVLLHAPPPLGFFGPDPYTTVSDLDYSADGEHLLEDHHVQGTLTVGAGRLTLRRCTVKHLVVTVSSHDDVIFEAEDTLFDTVSVGAGAASLDGCTVLGTTTVFRLTAANCIFNGSIGATAGGSIRYSRIPAGLDESIEQEAGTTDTASFFSALFDDPGAGVLRPDASATILFGAEDGGEMGAYHGGRIDRPVRIPIVGTVTMDLSASSDYTVKDLILEGSGSLRVTQGVLTLERVAAFDVQVESISPTDETGMFQPVLAAEDCLFDRLAVSSGLARLVCCTVLNQCQSHRLQASDTIFAAGLDLAPGTDANPHCIRFSRIPEDVDVAYLRTLENTTEPPIFYEFAFDEGDQVVQRRPVFGEAGCAALHPATSEAIRFGAEDGGEMGCYHGWRYSLLMAAVADKLSDFLPVGMEAVIVPDLRLHRLPREACAG</sequence>
<dbReference type="KEGG" id="dov:DSCO28_28090"/>
<dbReference type="EMBL" id="AP021876">
    <property type="protein sequence ID" value="BBO82243.1"/>
    <property type="molecule type" value="Genomic_DNA"/>
</dbReference>
<proteinExistence type="predicted"/>
<accession>A0A5K7ZRN5</accession>